<keyword evidence="1" id="KW-0812">Transmembrane</keyword>
<gene>
    <name evidence="2" type="ORF">A3G49_00040</name>
</gene>
<organism evidence="2 3">
    <name type="scientific">Candidatus Sungbacteria bacterium RIFCSPLOWO2_12_FULL_41_11</name>
    <dbReference type="NCBI Taxonomy" id="1802286"/>
    <lineage>
        <taxon>Bacteria</taxon>
        <taxon>Candidatus Sungiibacteriota</taxon>
    </lineage>
</organism>
<keyword evidence="1" id="KW-0472">Membrane</keyword>
<evidence type="ECO:0000313" key="2">
    <source>
        <dbReference type="EMBL" id="OHA12651.1"/>
    </source>
</evidence>
<name>A0A1G2LPA9_9BACT</name>
<dbReference type="AlphaFoldDB" id="A0A1G2LPA9"/>
<proteinExistence type="predicted"/>
<reference evidence="2 3" key="1">
    <citation type="journal article" date="2016" name="Nat. Commun.">
        <title>Thousands of microbial genomes shed light on interconnected biogeochemical processes in an aquifer system.</title>
        <authorList>
            <person name="Anantharaman K."/>
            <person name="Brown C.T."/>
            <person name="Hug L.A."/>
            <person name="Sharon I."/>
            <person name="Castelle C.J."/>
            <person name="Probst A.J."/>
            <person name="Thomas B.C."/>
            <person name="Singh A."/>
            <person name="Wilkins M.J."/>
            <person name="Karaoz U."/>
            <person name="Brodie E.L."/>
            <person name="Williams K.H."/>
            <person name="Hubbard S.S."/>
            <person name="Banfield J.F."/>
        </authorList>
    </citation>
    <scope>NUCLEOTIDE SEQUENCE [LARGE SCALE GENOMIC DNA]</scope>
</reference>
<comment type="caution">
    <text evidence="2">The sequence shown here is derived from an EMBL/GenBank/DDBJ whole genome shotgun (WGS) entry which is preliminary data.</text>
</comment>
<dbReference type="Proteomes" id="UP000177171">
    <property type="component" value="Unassembled WGS sequence"/>
</dbReference>
<feature type="transmembrane region" description="Helical" evidence="1">
    <location>
        <begin position="6"/>
        <end position="29"/>
    </location>
</feature>
<keyword evidence="1" id="KW-1133">Transmembrane helix</keyword>
<dbReference type="EMBL" id="MHQY01000044">
    <property type="protein sequence ID" value="OHA12651.1"/>
    <property type="molecule type" value="Genomic_DNA"/>
</dbReference>
<evidence type="ECO:0000313" key="3">
    <source>
        <dbReference type="Proteomes" id="UP000177171"/>
    </source>
</evidence>
<accession>A0A1G2LPA9</accession>
<protein>
    <submittedName>
        <fullName evidence="2">Uncharacterized protein</fullName>
    </submittedName>
</protein>
<evidence type="ECO:0000256" key="1">
    <source>
        <dbReference type="SAM" id="Phobius"/>
    </source>
</evidence>
<sequence>MPWWYCILGIWLGIPALVFILWFLCQIFGPITRFRGLKKINKNQLARFVKDNNSLNKTAFLFVTRWKTEKSNYGPQGFYYDAHEAFVLRTLWGACACIAFDIYPELSRVCVRQIQGKKGTEIFLSRLRWEKFLLDYATQWAHRNRFKEIWVQSSRLNKWCPKVGDDLWVEREQKKFKLRYDVTAKRMGFKFDEYSGHYIKSLT</sequence>